<sequence>MTDVPVTEVDARGLDCPMPLLKAKRALNAMASGERLRVLATDSGSQRDFQVFAEQSGHRLLASEVDGDTYRYLLQKS</sequence>
<evidence type="ECO:0000259" key="2">
    <source>
        <dbReference type="PROSITE" id="PS01148"/>
    </source>
</evidence>
<evidence type="ECO:0000313" key="3">
    <source>
        <dbReference type="EMBL" id="RLQ23656.1"/>
    </source>
</evidence>
<dbReference type="SUPFAM" id="SSF64307">
    <property type="entry name" value="SirA-like"/>
    <property type="match status" value="1"/>
</dbReference>
<dbReference type="Proteomes" id="UP000265509">
    <property type="component" value="Unassembled WGS sequence"/>
</dbReference>
<evidence type="ECO:0000313" key="4">
    <source>
        <dbReference type="Proteomes" id="UP000265509"/>
    </source>
</evidence>
<protein>
    <submittedName>
        <fullName evidence="3">Sulfurtransferase TusA family protein</fullName>
    </submittedName>
</protein>
<feature type="domain" description="UPF0033" evidence="2">
    <location>
        <begin position="9"/>
        <end position="33"/>
    </location>
</feature>
<dbReference type="InterPro" id="IPR036868">
    <property type="entry name" value="TusA-like_sf"/>
</dbReference>
<proteinExistence type="inferred from homology"/>
<dbReference type="PANTHER" id="PTHR33279">
    <property type="entry name" value="SULFUR CARRIER PROTEIN YEDF-RELATED"/>
    <property type="match status" value="1"/>
</dbReference>
<organism evidence="3 4">
    <name type="scientific">Seongchinamella sediminis</name>
    <dbReference type="NCBI Taxonomy" id="2283635"/>
    <lineage>
        <taxon>Bacteria</taxon>
        <taxon>Pseudomonadati</taxon>
        <taxon>Pseudomonadota</taxon>
        <taxon>Gammaproteobacteria</taxon>
        <taxon>Cellvibrionales</taxon>
        <taxon>Halieaceae</taxon>
        <taxon>Seongchinamella</taxon>
    </lineage>
</organism>
<dbReference type="PROSITE" id="PS01148">
    <property type="entry name" value="UPF0033"/>
    <property type="match status" value="1"/>
</dbReference>
<comment type="caution">
    <text evidence="3">The sequence shown here is derived from an EMBL/GenBank/DDBJ whole genome shotgun (WGS) entry which is preliminary data.</text>
</comment>
<dbReference type="Gene3D" id="3.30.110.40">
    <property type="entry name" value="TusA-like domain"/>
    <property type="match status" value="1"/>
</dbReference>
<comment type="similarity">
    <text evidence="1">Belongs to the sulfur carrier protein TusA family.</text>
</comment>
<name>A0A3L7E2A6_9GAMM</name>
<accession>A0A3L7E2A6</accession>
<dbReference type="InterPro" id="IPR001455">
    <property type="entry name" value="TusA-like"/>
</dbReference>
<dbReference type="AlphaFoldDB" id="A0A3L7E2A6"/>
<keyword evidence="4" id="KW-1185">Reference proteome</keyword>
<dbReference type="CDD" id="cd00291">
    <property type="entry name" value="SirA_YedF_YeeD"/>
    <property type="match status" value="1"/>
</dbReference>
<dbReference type="PANTHER" id="PTHR33279:SF2">
    <property type="entry name" value="SULFUR CARRIER PROTEIN TUSA"/>
    <property type="match status" value="1"/>
</dbReference>
<dbReference type="RefSeq" id="WP_117952059.1">
    <property type="nucleotide sequence ID" value="NZ_QRAN01000001.1"/>
</dbReference>
<dbReference type="GO" id="GO:0016740">
    <property type="term" value="F:transferase activity"/>
    <property type="evidence" value="ECO:0007669"/>
    <property type="project" value="UniProtKB-KW"/>
</dbReference>
<dbReference type="OrthoDB" id="9797352at2"/>
<dbReference type="EMBL" id="QRAN01000001">
    <property type="protein sequence ID" value="RLQ23656.1"/>
    <property type="molecule type" value="Genomic_DNA"/>
</dbReference>
<keyword evidence="3" id="KW-0808">Transferase</keyword>
<dbReference type="Pfam" id="PF01206">
    <property type="entry name" value="TusA"/>
    <property type="match status" value="1"/>
</dbReference>
<evidence type="ECO:0000256" key="1">
    <source>
        <dbReference type="ARBA" id="ARBA00008984"/>
    </source>
</evidence>
<reference evidence="3 4" key="1">
    <citation type="submission" date="2018-07" db="EMBL/GenBank/DDBJ databases">
        <title>Halioglobus sp. genome submission.</title>
        <authorList>
            <person name="Ye M.-Q."/>
            <person name="Du Z.-J."/>
        </authorList>
    </citation>
    <scope>NUCLEOTIDE SEQUENCE [LARGE SCALE GENOMIC DNA]</scope>
    <source>
        <strain evidence="3 4">U0301</strain>
    </source>
</reference>
<gene>
    <name evidence="3" type="ORF">DWB85_00415</name>
</gene>